<dbReference type="SUPFAM" id="SSF47413">
    <property type="entry name" value="lambda repressor-like DNA-binding domains"/>
    <property type="match status" value="1"/>
</dbReference>
<evidence type="ECO:0000313" key="2">
    <source>
        <dbReference type="EMBL" id="MFC5848488.1"/>
    </source>
</evidence>
<protein>
    <submittedName>
        <fullName evidence="2">Substrate-binding domain-containing protein</fullName>
    </submittedName>
</protein>
<feature type="domain" description="HTH cro/C1-type" evidence="1">
    <location>
        <begin position="9"/>
        <end position="63"/>
    </location>
</feature>
<dbReference type="PROSITE" id="PS50943">
    <property type="entry name" value="HTH_CROC1"/>
    <property type="match status" value="1"/>
</dbReference>
<dbReference type="EMBL" id="JBHSOH010000007">
    <property type="protein sequence ID" value="MFC5848488.1"/>
    <property type="molecule type" value="Genomic_DNA"/>
</dbReference>
<gene>
    <name evidence="2" type="ORF">ACFPQ6_09210</name>
</gene>
<dbReference type="Gene3D" id="1.10.260.40">
    <property type="entry name" value="lambda repressor-like DNA-binding domains"/>
    <property type="match status" value="1"/>
</dbReference>
<dbReference type="InterPro" id="IPR010982">
    <property type="entry name" value="Lambda_DNA-bd_dom_sf"/>
</dbReference>
<dbReference type="PANTHER" id="PTHR38431:SF1">
    <property type="entry name" value="BLL2305 PROTEIN"/>
    <property type="match status" value="1"/>
</dbReference>
<accession>A0ABW1DL86</accession>
<reference evidence="3" key="1">
    <citation type="journal article" date="2019" name="Int. J. Syst. Evol. Microbiol.">
        <title>The Global Catalogue of Microorganisms (GCM) 10K type strain sequencing project: providing services to taxonomists for standard genome sequencing and annotation.</title>
        <authorList>
            <consortium name="The Broad Institute Genomics Platform"/>
            <consortium name="The Broad Institute Genome Sequencing Center for Infectious Disease"/>
            <person name="Wu L."/>
            <person name="Ma J."/>
        </authorList>
    </citation>
    <scope>NUCLEOTIDE SEQUENCE [LARGE SCALE GENOMIC DNA]</scope>
    <source>
        <strain evidence="3">CGMCC 1.15053</strain>
    </source>
</reference>
<proteinExistence type="predicted"/>
<dbReference type="InterPro" id="IPR024370">
    <property type="entry name" value="PBP_domain"/>
</dbReference>
<dbReference type="PANTHER" id="PTHR38431">
    <property type="entry name" value="BLL2305 PROTEIN"/>
    <property type="match status" value="1"/>
</dbReference>
<evidence type="ECO:0000313" key="3">
    <source>
        <dbReference type="Proteomes" id="UP001595979"/>
    </source>
</evidence>
<dbReference type="CDD" id="cd00093">
    <property type="entry name" value="HTH_XRE"/>
    <property type="match status" value="1"/>
</dbReference>
<dbReference type="RefSeq" id="WP_380048583.1">
    <property type="nucleotide sequence ID" value="NZ_JBHSOH010000007.1"/>
</dbReference>
<dbReference type="Pfam" id="PF13560">
    <property type="entry name" value="HTH_31"/>
    <property type="match status" value="1"/>
</dbReference>
<organism evidence="2 3">
    <name type="scientific">Deinococcus petrolearius</name>
    <dbReference type="NCBI Taxonomy" id="1751295"/>
    <lineage>
        <taxon>Bacteria</taxon>
        <taxon>Thermotogati</taxon>
        <taxon>Deinococcota</taxon>
        <taxon>Deinococci</taxon>
        <taxon>Deinococcales</taxon>
        <taxon>Deinococcaceae</taxon>
        <taxon>Deinococcus</taxon>
    </lineage>
</organism>
<keyword evidence="3" id="KW-1185">Reference proteome</keyword>
<dbReference type="InterPro" id="IPR001387">
    <property type="entry name" value="Cro/C1-type_HTH"/>
</dbReference>
<evidence type="ECO:0000259" key="1">
    <source>
        <dbReference type="PROSITE" id="PS50943"/>
    </source>
</evidence>
<dbReference type="Proteomes" id="UP001595979">
    <property type="component" value="Unassembled WGS sequence"/>
</dbReference>
<sequence>MEPVLTAHVRARREAAGLRPGELAAQVGISRQALHAVETGAYVPNTLTTFRLAQALGCGVEDLFTLAAPEVRATLCGAAPAAALAGPVRVRLAQVGARTLAYPLSGEASLGQDADGLAHGTGAPGEVRVELLDGAARPGHTLVVAGCDPALGLLARQVGRGGGGPGARPREVRALWHPAVSLDALRALGRGEAHAAGIHLWEAGSGESNLPAVLRELPGMPTQLFTLWSWEQGLMVAPGNPHGISGVADLLRPGLRLVGRGPGAGSRVLLDAWLAGLGLGETERARLPGYRDEAPTPLAAAARVASGAADLAPGPRSAARAHGLDFVPVQRERFDLAVPSAHLDHPALAALLVGAAQPGFQAELRALGGYDPAHAGQPWKSTA</sequence>
<dbReference type="Pfam" id="PF12727">
    <property type="entry name" value="PBP_like"/>
    <property type="match status" value="1"/>
</dbReference>
<dbReference type="SUPFAM" id="SSF53850">
    <property type="entry name" value="Periplasmic binding protein-like II"/>
    <property type="match status" value="1"/>
</dbReference>
<dbReference type="SMART" id="SM00530">
    <property type="entry name" value="HTH_XRE"/>
    <property type="match status" value="1"/>
</dbReference>
<name>A0ABW1DL86_9DEIO</name>
<comment type="caution">
    <text evidence="2">The sequence shown here is derived from an EMBL/GenBank/DDBJ whole genome shotgun (WGS) entry which is preliminary data.</text>
</comment>